<accession>A0A212FMG8</accession>
<evidence type="ECO:0000313" key="4">
    <source>
        <dbReference type="Proteomes" id="UP000007151"/>
    </source>
</evidence>
<comment type="caution">
    <text evidence="3">The sequence shown here is derived from an EMBL/GenBank/DDBJ whole genome shotgun (WGS) entry which is preliminary data.</text>
</comment>
<evidence type="ECO:0000313" key="3">
    <source>
        <dbReference type="EMBL" id="OWR54890.1"/>
    </source>
</evidence>
<evidence type="ECO:0000259" key="2">
    <source>
        <dbReference type="Pfam" id="PF25766"/>
    </source>
</evidence>
<protein>
    <recommendedName>
        <fullName evidence="2">RPAP1/MINIYO-like TPR repeats domain-containing protein</fullName>
    </recommendedName>
</protein>
<dbReference type="Pfam" id="PF25766">
    <property type="entry name" value="TPR_RPAP1"/>
    <property type="match status" value="1"/>
</dbReference>
<dbReference type="KEGG" id="dpl:KGM_207123"/>
<keyword evidence="1" id="KW-0472">Membrane</keyword>
<dbReference type="AlphaFoldDB" id="A0A212FMG8"/>
<evidence type="ECO:0000256" key="1">
    <source>
        <dbReference type="SAM" id="Phobius"/>
    </source>
</evidence>
<dbReference type="PANTHER" id="PTHR21483">
    <property type="entry name" value="RNA POLYMERASE II-ASSOCIATED PROTEIN 1"/>
    <property type="match status" value="1"/>
</dbReference>
<dbReference type="InParanoid" id="A0A212FMG8"/>
<name>A0A212FMG8_DANPL</name>
<sequence>MFNCKMINSDNYKEQAYPLLKEGLQKWLMQTAAMDEYTCGHLRLLCSALDCCKTVLINEKVTLKFLNDSLTTFAGSKEQLTEYLTKLSKKEPNWFSAERLLNIISLSEEDGIGEVLVNVDDIKACYTKVINANKIETSGNIVLNEWRDPVLPRDWIYLPILSLYSSSQTTTSPEVIGEHATRVKQQIAAEKEMLGSEFNFDKQLTGLNNFQDFYTQFLEQFQSVSYGDPIFAACVLVPLAQRHNGPFIKYVRIRGGGRRVLAKCEKGRRAIYGNVTFVVYYFLTLALALWRDSSGVAIRHNWFLCFSNT</sequence>
<dbReference type="GO" id="GO:0006366">
    <property type="term" value="P:transcription by RNA polymerase II"/>
    <property type="evidence" value="ECO:0007669"/>
    <property type="project" value="InterPro"/>
</dbReference>
<gene>
    <name evidence="3" type="ORF">KGM_207123</name>
</gene>
<dbReference type="EMBL" id="AGBW02007653">
    <property type="protein sequence ID" value="OWR54890.1"/>
    <property type="molecule type" value="Genomic_DNA"/>
</dbReference>
<dbReference type="Proteomes" id="UP000007151">
    <property type="component" value="Unassembled WGS sequence"/>
</dbReference>
<keyword evidence="1" id="KW-1133">Transmembrane helix</keyword>
<dbReference type="InterPro" id="IPR057989">
    <property type="entry name" value="TPR_RPAP1/MINIYO-like"/>
</dbReference>
<dbReference type="PANTHER" id="PTHR21483:SF18">
    <property type="entry name" value="RNA POLYMERASE II-ASSOCIATED PROTEIN 1"/>
    <property type="match status" value="1"/>
</dbReference>
<feature type="domain" description="RPAP1/MINIYO-like TPR repeats" evidence="2">
    <location>
        <begin position="195"/>
        <end position="244"/>
    </location>
</feature>
<keyword evidence="1" id="KW-0812">Transmembrane</keyword>
<keyword evidence="4" id="KW-1185">Reference proteome</keyword>
<dbReference type="InterPro" id="IPR039913">
    <property type="entry name" value="RPAP1/Rba50"/>
</dbReference>
<reference evidence="3 4" key="1">
    <citation type="journal article" date="2011" name="Cell">
        <title>The monarch butterfly genome yields insights into long-distance migration.</title>
        <authorList>
            <person name="Zhan S."/>
            <person name="Merlin C."/>
            <person name="Boore J.L."/>
            <person name="Reppert S.M."/>
        </authorList>
    </citation>
    <scope>NUCLEOTIDE SEQUENCE [LARGE SCALE GENOMIC DNA]</scope>
    <source>
        <strain evidence="3">F-2</strain>
    </source>
</reference>
<organism evidence="3 4">
    <name type="scientific">Danaus plexippus plexippus</name>
    <dbReference type="NCBI Taxonomy" id="278856"/>
    <lineage>
        <taxon>Eukaryota</taxon>
        <taxon>Metazoa</taxon>
        <taxon>Ecdysozoa</taxon>
        <taxon>Arthropoda</taxon>
        <taxon>Hexapoda</taxon>
        <taxon>Insecta</taxon>
        <taxon>Pterygota</taxon>
        <taxon>Neoptera</taxon>
        <taxon>Endopterygota</taxon>
        <taxon>Lepidoptera</taxon>
        <taxon>Glossata</taxon>
        <taxon>Ditrysia</taxon>
        <taxon>Papilionoidea</taxon>
        <taxon>Nymphalidae</taxon>
        <taxon>Danainae</taxon>
        <taxon>Danaini</taxon>
        <taxon>Danaina</taxon>
        <taxon>Danaus</taxon>
        <taxon>Danaus</taxon>
    </lineage>
</organism>
<dbReference type="STRING" id="278856.A0A212FMG8"/>
<feature type="transmembrane region" description="Helical" evidence="1">
    <location>
        <begin position="271"/>
        <end position="290"/>
    </location>
</feature>
<proteinExistence type="predicted"/>